<name>A0ABW1KX71_9PROT</name>
<reference evidence="2 3" key="1">
    <citation type="submission" date="2024-09" db="EMBL/GenBank/DDBJ databases">
        <authorList>
            <person name="Zhang Z.-H."/>
        </authorList>
    </citation>
    <scope>NUCLEOTIDE SEQUENCE [LARGE SCALE GENOMIC DNA]</scope>
    <source>
        <strain evidence="2 3">HHTR114</strain>
    </source>
</reference>
<dbReference type="PANTHER" id="PTHR35519:SF2">
    <property type="entry name" value="PH DOMAIN PROTEIN"/>
    <property type="match status" value="1"/>
</dbReference>
<feature type="transmembrane region" description="Helical" evidence="1">
    <location>
        <begin position="56"/>
        <end position="77"/>
    </location>
</feature>
<organism evidence="2 3">
    <name type="scientific">Hyphococcus aureus</name>
    <dbReference type="NCBI Taxonomy" id="2666033"/>
    <lineage>
        <taxon>Bacteria</taxon>
        <taxon>Pseudomonadati</taxon>
        <taxon>Pseudomonadota</taxon>
        <taxon>Alphaproteobacteria</taxon>
        <taxon>Parvularculales</taxon>
        <taxon>Parvularculaceae</taxon>
        <taxon>Hyphococcus</taxon>
    </lineage>
</organism>
<dbReference type="Pfam" id="PF13430">
    <property type="entry name" value="DUF4112"/>
    <property type="match status" value="1"/>
</dbReference>
<keyword evidence="1" id="KW-0472">Membrane</keyword>
<comment type="caution">
    <text evidence="2">The sequence shown here is derived from an EMBL/GenBank/DDBJ whole genome shotgun (WGS) entry which is preliminary data.</text>
</comment>
<keyword evidence="3" id="KW-1185">Reference proteome</keyword>
<sequence length="140" mass="15429">MSPNRTTDTAAVRAAELERVVPPHEAAKTRVEWLADFLDTKYRIPGLGYRFGWDSILGLIPGIGDAVAGLMSVYLIWEARRAGAGPGLVLRMVYNMLADTILGAVPILGDLFDFAFKANLRNAELLKEHYSKIERRNAAA</sequence>
<dbReference type="PANTHER" id="PTHR35519">
    <property type="entry name" value="MEMBRANE PROTEINS"/>
    <property type="match status" value="1"/>
</dbReference>
<keyword evidence="1" id="KW-0812">Transmembrane</keyword>
<feature type="transmembrane region" description="Helical" evidence="1">
    <location>
        <begin position="89"/>
        <end position="109"/>
    </location>
</feature>
<evidence type="ECO:0000256" key="1">
    <source>
        <dbReference type="SAM" id="Phobius"/>
    </source>
</evidence>
<dbReference type="RefSeq" id="WP_379879486.1">
    <property type="nucleotide sequence ID" value="NZ_JBHPON010000001.1"/>
</dbReference>
<evidence type="ECO:0000313" key="3">
    <source>
        <dbReference type="Proteomes" id="UP001596116"/>
    </source>
</evidence>
<proteinExistence type="predicted"/>
<dbReference type="Proteomes" id="UP001596116">
    <property type="component" value="Unassembled WGS sequence"/>
</dbReference>
<accession>A0ABW1KX71</accession>
<dbReference type="EMBL" id="JBHPON010000001">
    <property type="protein sequence ID" value="MFC6035187.1"/>
    <property type="molecule type" value="Genomic_DNA"/>
</dbReference>
<protein>
    <submittedName>
        <fullName evidence="2">DUF4112 domain-containing protein</fullName>
    </submittedName>
</protein>
<gene>
    <name evidence="2" type="ORF">ACFMB1_06500</name>
</gene>
<evidence type="ECO:0000313" key="2">
    <source>
        <dbReference type="EMBL" id="MFC6035187.1"/>
    </source>
</evidence>
<dbReference type="InterPro" id="IPR025187">
    <property type="entry name" value="DUF4112"/>
</dbReference>
<keyword evidence="1" id="KW-1133">Transmembrane helix</keyword>